<name>A0AAE7X0X2_9CAUD</name>
<accession>A0AAE7X0X2</accession>
<keyword evidence="2" id="KW-0418">Kinase</keyword>
<sequence length="716" mass="79527">MKLVASAFPAVGKSTIFDEAKARGLKPSHVFFNDFTKEYEIQVPSGDGIPVFDSDSSKFDKEFFPTNYVNHIKNTLESLDDVIILVSSHKDVREMLRSQGIKYTLAYPARELKEEYIQRYIKRGNAEGFIGMMKNSWNDFIDSCEEDPTPSKIVLGEGEFLGEDYLKGDLSDLAGMENMNDGPIDFAARLERMNDRRDPLGIENEGEPVMQYDGVLHFPDGSTGKMTDQVEVVRYNKEWEDYLAENPEADVSYMPIEIMGGESLGDIIHVPGGTVDMAQPGWYGEYQKTCDAVLVEKPDTLITATIVDVNAGPEVTDQQTLPTDNPEPTILNTPEGTEESTLTAEAPEGGVAAVDAATIAEPGPEVSTEAAERNPMVDPDFVEAIEPASPDRAEIIEAKYDMQNDIEALTDVITTYNDAGDDSAGMEKFADGSELLTAASVDIKERYGVEIEPTIGGMEGFLDSLKDAFGKLTKKSKEIPTKQQMAQIKKHIYEAEKAFEVYGSEQWQSEQKFINVGKVKLQVPGELENINSANDIESILKLVNKRAIDTVNKYQKNTSARVQSAVKVFNAFKGKPTDTPISEVEALLPIKPEELTGAVKDSGLDDLNLTLKSIELPVLNKDAIKEVIKVVKTIIDTSVHFIKMDESLIDSSLSEDDFYNSKFWDHHLNSKPARQVWSAGYYFDSIDEFSKVGTEYDKKMVVIAKFLEQWVLSSVK</sequence>
<dbReference type="EMBL" id="MZ501267">
    <property type="protein sequence ID" value="QZA70631.1"/>
    <property type="molecule type" value="Genomic_DNA"/>
</dbReference>
<evidence type="ECO:0000313" key="2">
    <source>
        <dbReference type="EMBL" id="QZA70631.1"/>
    </source>
</evidence>
<reference evidence="2" key="1">
    <citation type="submission" date="2021-07" db="EMBL/GenBank/DDBJ databases">
        <authorList>
            <person name="Roth S.J."/>
            <person name="Krukonis G.P."/>
            <person name="Delesalle V.A."/>
        </authorList>
    </citation>
    <scope>NUCLEOTIDE SEQUENCE</scope>
</reference>
<keyword evidence="3" id="KW-1185">Reference proteome</keyword>
<keyword evidence="2" id="KW-0808">Transferase</keyword>
<protein>
    <submittedName>
        <fullName evidence="2">Kinase</fullName>
    </submittedName>
</protein>
<proteinExistence type="predicted"/>
<dbReference type="GeneID" id="77944036"/>
<dbReference type="KEGG" id="vg:77944036"/>
<dbReference type="Proteomes" id="UP000827517">
    <property type="component" value="Segment"/>
</dbReference>
<evidence type="ECO:0000256" key="1">
    <source>
        <dbReference type="SAM" id="MobiDB-lite"/>
    </source>
</evidence>
<dbReference type="GO" id="GO:0016301">
    <property type="term" value="F:kinase activity"/>
    <property type="evidence" value="ECO:0007669"/>
    <property type="project" value="UniProtKB-KW"/>
</dbReference>
<feature type="region of interest" description="Disordered" evidence="1">
    <location>
        <begin position="315"/>
        <end position="346"/>
    </location>
</feature>
<feature type="compositionally biased region" description="Polar residues" evidence="1">
    <location>
        <begin position="330"/>
        <end position="343"/>
    </location>
</feature>
<dbReference type="RefSeq" id="YP_010667909.1">
    <property type="nucleotide sequence ID" value="NC_070952.1"/>
</dbReference>
<evidence type="ECO:0000313" key="3">
    <source>
        <dbReference type="Proteomes" id="UP000827517"/>
    </source>
</evidence>
<gene>
    <name evidence="2" type="primary">155</name>
    <name evidence="2" type="ORF">AH04_155</name>
</gene>
<organism evidence="2 3">
    <name type="scientific">Erwinia phage AH04</name>
    <dbReference type="NCBI Taxonomy" id="2869569"/>
    <lineage>
        <taxon>Viruses</taxon>
        <taxon>Duplodnaviria</taxon>
        <taxon>Heunggongvirae</taxon>
        <taxon>Uroviricota</taxon>
        <taxon>Caudoviricetes</taxon>
        <taxon>Chimalliviridae</taxon>
        <taxon>Meadowvirus</taxon>
        <taxon>Meadowvirus AH04</taxon>
    </lineage>
</organism>